<comment type="caution">
    <text evidence="5">The sequence shown here is derived from an EMBL/GenBank/DDBJ whole genome shotgun (WGS) entry which is preliminary data.</text>
</comment>
<gene>
    <name evidence="5" type="ORF">BCR35DRAFT_283397</name>
</gene>
<evidence type="ECO:0008006" key="7">
    <source>
        <dbReference type="Google" id="ProtNLM"/>
    </source>
</evidence>
<dbReference type="GO" id="GO:0003735">
    <property type="term" value="F:structural constituent of ribosome"/>
    <property type="evidence" value="ECO:0007669"/>
    <property type="project" value="InterPro"/>
</dbReference>
<organism evidence="5 6">
    <name type="scientific">Leucosporidium creatinivorum</name>
    <dbReference type="NCBI Taxonomy" id="106004"/>
    <lineage>
        <taxon>Eukaryota</taxon>
        <taxon>Fungi</taxon>
        <taxon>Dikarya</taxon>
        <taxon>Basidiomycota</taxon>
        <taxon>Pucciniomycotina</taxon>
        <taxon>Microbotryomycetes</taxon>
        <taxon>Leucosporidiales</taxon>
        <taxon>Leucosporidium</taxon>
    </lineage>
</organism>
<dbReference type="GO" id="GO:1990904">
    <property type="term" value="C:ribonucleoprotein complex"/>
    <property type="evidence" value="ECO:0007669"/>
    <property type="project" value="UniProtKB-KW"/>
</dbReference>
<keyword evidence="3" id="KW-0687">Ribonucleoprotein</keyword>
<dbReference type="EMBL" id="MCGR01000071">
    <property type="protein sequence ID" value="ORY61923.1"/>
    <property type="molecule type" value="Genomic_DNA"/>
</dbReference>
<keyword evidence="2" id="KW-0689">Ribosomal protein</keyword>
<proteinExistence type="inferred from homology"/>
<feature type="region of interest" description="Disordered" evidence="4">
    <location>
        <begin position="22"/>
        <end position="93"/>
    </location>
</feature>
<keyword evidence="6" id="KW-1185">Reference proteome</keyword>
<dbReference type="PANTHER" id="PTHR11759">
    <property type="entry name" value="40S RIBOSOMAL PROTEIN S14/30S RIBOSOMAL PROTEIN S11"/>
    <property type="match status" value="1"/>
</dbReference>
<dbReference type="STRING" id="106004.A0A1Y2DRM2"/>
<accession>A0A1Y2DRM2</accession>
<evidence type="ECO:0000256" key="3">
    <source>
        <dbReference type="ARBA" id="ARBA00023274"/>
    </source>
</evidence>
<evidence type="ECO:0000256" key="4">
    <source>
        <dbReference type="SAM" id="MobiDB-lite"/>
    </source>
</evidence>
<name>A0A1Y2DRM2_9BASI</name>
<dbReference type="InParanoid" id="A0A1Y2DRM2"/>
<protein>
    <recommendedName>
        <fullName evidence="7">Ribosomal protein S11-domain-containing protein</fullName>
    </recommendedName>
</protein>
<dbReference type="AlphaFoldDB" id="A0A1Y2DRM2"/>
<dbReference type="InterPro" id="IPR001971">
    <property type="entry name" value="Ribosomal_uS11"/>
</dbReference>
<dbReference type="SUPFAM" id="SSF53137">
    <property type="entry name" value="Translational machinery components"/>
    <property type="match status" value="1"/>
</dbReference>
<evidence type="ECO:0000256" key="1">
    <source>
        <dbReference type="ARBA" id="ARBA00006194"/>
    </source>
</evidence>
<dbReference type="GO" id="GO:0005840">
    <property type="term" value="C:ribosome"/>
    <property type="evidence" value="ECO:0007669"/>
    <property type="project" value="UniProtKB-KW"/>
</dbReference>
<dbReference type="InterPro" id="IPR036967">
    <property type="entry name" value="Ribosomal_uS11_sf"/>
</dbReference>
<evidence type="ECO:0000313" key="6">
    <source>
        <dbReference type="Proteomes" id="UP000193467"/>
    </source>
</evidence>
<dbReference type="HAMAP" id="MF_01310">
    <property type="entry name" value="Ribosomal_uS11"/>
    <property type="match status" value="1"/>
</dbReference>
<reference evidence="5 6" key="1">
    <citation type="submission" date="2016-07" db="EMBL/GenBank/DDBJ databases">
        <title>Pervasive Adenine N6-methylation of Active Genes in Fungi.</title>
        <authorList>
            <consortium name="DOE Joint Genome Institute"/>
            <person name="Mondo S.J."/>
            <person name="Dannebaum R.O."/>
            <person name="Kuo R.C."/>
            <person name="Labutti K."/>
            <person name="Haridas S."/>
            <person name="Kuo A."/>
            <person name="Salamov A."/>
            <person name="Ahrendt S.R."/>
            <person name="Lipzen A."/>
            <person name="Sullivan W."/>
            <person name="Andreopoulos W.B."/>
            <person name="Clum A."/>
            <person name="Lindquist E."/>
            <person name="Daum C."/>
            <person name="Ramamoorthy G.K."/>
            <person name="Gryganskyi A."/>
            <person name="Culley D."/>
            <person name="Magnuson J.K."/>
            <person name="James T.Y."/>
            <person name="O'Malley M.A."/>
            <person name="Stajich J.E."/>
            <person name="Spatafora J.W."/>
            <person name="Visel A."/>
            <person name="Grigoriev I.V."/>
        </authorList>
    </citation>
    <scope>NUCLEOTIDE SEQUENCE [LARGE SCALE GENOMIC DNA]</scope>
    <source>
        <strain evidence="5 6">62-1032</strain>
    </source>
</reference>
<sequence>MFASTSKTMLARSWAKPTALRFLSTAPPPTTPLVPDTLPVSPPTSALPGSPLPEAYRAPAPTADSTPSPAESSSSSRFTPAVRRPSTGFGGQRRQSNFYRLSVFASRNNTILTLTTTPGATSAELSPEDPHHAVAWVSGGSAGYKGASRGTYDAAVEVSLRMFKKITDLVNPPIGSGGQRKKVIWAAPTDLEVVWKGFGQGRDAVYRTLMGGEGDGVRQLVRRVTDATPLKVGGTRAKKRRVI</sequence>
<comment type="similarity">
    <text evidence="1">Belongs to the universal ribosomal protein uS11 family.</text>
</comment>
<evidence type="ECO:0000313" key="5">
    <source>
        <dbReference type="EMBL" id="ORY61923.1"/>
    </source>
</evidence>
<dbReference type="OrthoDB" id="1654884at2759"/>
<dbReference type="Proteomes" id="UP000193467">
    <property type="component" value="Unassembled WGS sequence"/>
</dbReference>
<evidence type="ECO:0000256" key="2">
    <source>
        <dbReference type="ARBA" id="ARBA00022980"/>
    </source>
</evidence>
<feature type="compositionally biased region" description="Low complexity" evidence="4">
    <location>
        <begin position="58"/>
        <end position="81"/>
    </location>
</feature>
<dbReference type="Gene3D" id="3.30.420.80">
    <property type="entry name" value="Ribosomal protein S11"/>
    <property type="match status" value="1"/>
</dbReference>
<dbReference type="GO" id="GO:0006412">
    <property type="term" value="P:translation"/>
    <property type="evidence" value="ECO:0007669"/>
    <property type="project" value="InterPro"/>
</dbReference>